<accession>A0A553BDR3</accession>
<evidence type="ECO:0000313" key="1">
    <source>
        <dbReference type="EMBL" id="TRX06341.1"/>
    </source>
</evidence>
<evidence type="ECO:0000313" key="2">
    <source>
        <dbReference type="EMBL" id="TRX06391.1"/>
    </source>
</evidence>
<dbReference type="EMBL" id="VJZL01000034">
    <property type="protein sequence ID" value="TRX06391.1"/>
    <property type="molecule type" value="Genomic_DNA"/>
</dbReference>
<comment type="caution">
    <text evidence="2">The sequence shown here is derived from an EMBL/GenBank/DDBJ whole genome shotgun (WGS) entry which is preliminary data.</text>
</comment>
<dbReference type="EMBL" id="VJZN01000012">
    <property type="protein sequence ID" value="TRX06341.1"/>
    <property type="molecule type" value="Genomic_DNA"/>
</dbReference>
<dbReference type="RefSeq" id="WP_143387227.1">
    <property type="nucleotide sequence ID" value="NZ_VJZL01000034.1"/>
</dbReference>
<proteinExistence type="predicted"/>
<dbReference type="OrthoDB" id="1652165at2"/>
<protein>
    <submittedName>
        <fullName evidence="2">T9SS sorting signal type C domain-containing protein</fullName>
    </submittedName>
</protein>
<keyword evidence="3" id="KW-1185">Reference proteome</keyword>
<evidence type="ECO:0000313" key="3">
    <source>
        <dbReference type="Proteomes" id="UP000318528"/>
    </source>
</evidence>
<dbReference type="NCBIfam" id="NF033708">
    <property type="entry name" value="T9SS_Cterm_ChiA"/>
    <property type="match status" value="1"/>
</dbReference>
<reference evidence="3 4" key="1">
    <citation type="submission" date="2019-07" db="EMBL/GenBank/DDBJ databases">
        <title>Novel species of Flavobacterium.</title>
        <authorList>
            <person name="Liu Q."/>
            <person name="Xin Y.-H."/>
        </authorList>
    </citation>
    <scope>NUCLEOTIDE SEQUENCE [LARGE SCALE GENOMIC DNA]</scope>
    <source>
        <strain evidence="1 3">GSP39</strain>
        <strain evidence="2 4">GSR22</strain>
    </source>
</reference>
<name>A0A553BDR3_9FLAO</name>
<dbReference type="AlphaFoldDB" id="A0A553BDR3"/>
<dbReference type="Proteomes" id="UP000318528">
    <property type="component" value="Unassembled WGS sequence"/>
</dbReference>
<organism evidence="2 4">
    <name type="scientific">Flavobacterium gawalongense</name>
    <dbReference type="NCBI Taxonomy" id="2594432"/>
    <lineage>
        <taxon>Bacteria</taxon>
        <taxon>Pseudomonadati</taxon>
        <taxon>Bacteroidota</taxon>
        <taxon>Flavobacteriia</taxon>
        <taxon>Flavobacteriales</taxon>
        <taxon>Flavobacteriaceae</taxon>
        <taxon>Flavobacterium</taxon>
    </lineage>
</organism>
<evidence type="ECO:0000313" key="4">
    <source>
        <dbReference type="Proteomes" id="UP000318669"/>
    </source>
</evidence>
<sequence length="77" mass="8880">MITSILISKDKNELKIKSELENIKRITVFDLLGRKVFDKEAIDDNEFHTSNITLNKQTIIVKVTLTNGKMISKKVIY</sequence>
<dbReference type="Proteomes" id="UP000318669">
    <property type="component" value="Unassembled WGS sequence"/>
</dbReference>
<gene>
    <name evidence="2" type="ORF">FNW11_14575</name>
    <name evidence="1" type="ORF">FNW12_08845</name>
</gene>